<evidence type="ECO:0000256" key="3">
    <source>
        <dbReference type="ARBA" id="ARBA00023157"/>
    </source>
</evidence>
<dbReference type="EMBL" id="JACVVK020000328">
    <property type="protein sequence ID" value="KAK7478339.1"/>
    <property type="molecule type" value="Genomic_DNA"/>
</dbReference>
<feature type="domain" description="Ig-like" evidence="6">
    <location>
        <begin position="2"/>
        <end position="97"/>
    </location>
</feature>
<evidence type="ECO:0000259" key="6">
    <source>
        <dbReference type="PROSITE" id="PS50835"/>
    </source>
</evidence>
<keyword evidence="3" id="KW-1015">Disulfide bond</keyword>
<dbReference type="GO" id="GO:0016020">
    <property type="term" value="C:membrane"/>
    <property type="evidence" value="ECO:0007669"/>
    <property type="project" value="UniProtKB-SubCell"/>
</dbReference>
<sequence>KPQIKNFTINEQAGTETVTEGNTNVTFICEARGRPTPTINISFGSPQVPRGGELWDDNTTSGLTYTIPTVTCDDGGLYTCTADNGYREPASKSVQLTVNSCGSNAHPLDLRCVDIIMYANGYDLNNVNLQYLPYKTCEEAHGFSLQM</sequence>
<organism evidence="7 8">
    <name type="scientific">Batillaria attramentaria</name>
    <dbReference type="NCBI Taxonomy" id="370345"/>
    <lineage>
        <taxon>Eukaryota</taxon>
        <taxon>Metazoa</taxon>
        <taxon>Spiralia</taxon>
        <taxon>Lophotrochozoa</taxon>
        <taxon>Mollusca</taxon>
        <taxon>Gastropoda</taxon>
        <taxon>Caenogastropoda</taxon>
        <taxon>Sorbeoconcha</taxon>
        <taxon>Cerithioidea</taxon>
        <taxon>Batillariidae</taxon>
        <taxon>Batillaria</taxon>
    </lineage>
</organism>
<dbReference type="SMART" id="SM00409">
    <property type="entry name" value="IG"/>
    <property type="match status" value="1"/>
</dbReference>
<dbReference type="CDD" id="cd00096">
    <property type="entry name" value="Ig"/>
    <property type="match status" value="1"/>
</dbReference>
<dbReference type="AlphaFoldDB" id="A0ABD0JTF8"/>
<dbReference type="PANTHER" id="PTHR11640">
    <property type="entry name" value="NEPHRIN"/>
    <property type="match status" value="1"/>
</dbReference>
<proteinExistence type="predicted"/>
<keyword evidence="2" id="KW-0472">Membrane</keyword>
<dbReference type="InterPro" id="IPR003599">
    <property type="entry name" value="Ig_sub"/>
</dbReference>
<dbReference type="InterPro" id="IPR036179">
    <property type="entry name" value="Ig-like_dom_sf"/>
</dbReference>
<dbReference type="PROSITE" id="PS50835">
    <property type="entry name" value="IG_LIKE"/>
    <property type="match status" value="1"/>
</dbReference>
<comment type="subcellular location">
    <subcellularLocation>
        <location evidence="1">Membrane</location>
        <topology evidence="1">Single-pass type I membrane protein</topology>
    </subcellularLocation>
</comment>
<dbReference type="SUPFAM" id="SSF48726">
    <property type="entry name" value="Immunoglobulin"/>
    <property type="match status" value="1"/>
</dbReference>
<name>A0ABD0JTF8_9CAEN</name>
<accession>A0ABD0JTF8</accession>
<dbReference type="PANTHER" id="PTHR11640:SF164">
    <property type="entry name" value="MAM DOMAIN-CONTAINING GLYCOSYLPHOSPHATIDYLINOSITOL ANCHOR PROTEIN 1"/>
    <property type="match status" value="1"/>
</dbReference>
<dbReference type="InterPro" id="IPR003598">
    <property type="entry name" value="Ig_sub2"/>
</dbReference>
<reference evidence="7 8" key="1">
    <citation type="journal article" date="2023" name="Sci. Data">
        <title>Genome assembly of the Korean intertidal mud-creeper Batillaria attramentaria.</title>
        <authorList>
            <person name="Patra A.K."/>
            <person name="Ho P.T."/>
            <person name="Jun S."/>
            <person name="Lee S.J."/>
            <person name="Kim Y."/>
            <person name="Won Y.J."/>
        </authorList>
    </citation>
    <scope>NUCLEOTIDE SEQUENCE [LARGE SCALE GENOMIC DNA]</scope>
    <source>
        <strain evidence="7">Wonlab-2016</strain>
    </source>
</reference>
<keyword evidence="8" id="KW-1185">Reference proteome</keyword>
<keyword evidence="4" id="KW-0325">Glycoprotein</keyword>
<dbReference type="Proteomes" id="UP001519460">
    <property type="component" value="Unassembled WGS sequence"/>
</dbReference>
<dbReference type="SMART" id="SM00408">
    <property type="entry name" value="IGc2"/>
    <property type="match status" value="1"/>
</dbReference>
<dbReference type="InterPro" id="IPR051275">
    <property type="entry name" value="Cell_adhesion_signaling"/>
</dbReference>
<evidence type="ECO:0000256" key="2">
    <source>
        <dbReference type="ARBA" id="ARBA00023136"/>
    </source>
</evidence>
<feature type="non-terminal residue" evidence="7">
    <location>
        <position position="1"/>
    </location>
</feature>
<dbReference type="InterPro" id="IPR013783">
    <property type="entry name" value="Ig-like_fold"/>
</dbReference>
<gene>
    <name evidence="7" type="ORF">BaRGS_00030413</name>
</gene>
<keyword evidence="5" id="KW-0393">Immunoglobulin domain</keyword>
<evidence type="ECO:0000313" key="7">
    <source>
        <dbReference type="EMBL" id="KAK7478339.1"/>
    </source>
</evidence>
<dbReference type="Gene3D" id="2.60.40.10">
    <property type="entry name" value="Immunoglobulins"/>
    <property type="match status" value="1"/>
</dbReference>
<evidence type="ECO:0000256" key="5">
    <source>
        <dbReference type="ARBA" id="ARBA00023319"/>
    </source>
</evidence>
<evidence type="ECO:0000256" key="4">
    <source>
        <dbReference type="ARBA" id="ARBA00023180"/>
    </source>
</evidence>
<evidence type="ECO:0000256" key="1">
    <source>
        <dbReference type="ARBA" id="ARBA00004479"/>
    </source>
</evidence>
<dbReference type="Pfam" id="PF13927">
    <property type="entry name" value="Ig_3"/>
    <property type="match status" value="1"/>
</dbReference>
<evidence type="ECO:0000313" key="8">
    <source>
        <dbReference type="Proteomes" id="UP001519460"/>
    </source>
</evidence>
<protein>
    <recommendedName>
        <fullName evidence="6">Ig-like domain-containing protein</fullName>
    </recommendedName>
</protein>
<dbReference type="InterPro" id="IPR007110">
    <property type="entry name" value="Ig-like_dom"/>
</dbReference>
<comment type="caution">
    <text evidence="7">The sequence shown here is derived from an EMBL/GenBank/DDBJ whole genome shotgun (WGS) entry which is preliminary data.</text>
</comment>